<name>A0A1G9CGZ7_9ACTN</name>
<protein>
    <recommendedName>
        <fullName evidence="3">YbaB/EbfC DNA-binding family protein</fullName>
    </recommendedName>
</protein>
<dbReference type="Proteomes" id="UP000198683">
    <property type="component" value="Unassembled WGS sequence"/>
</dbReference>
<reference evidence="1 2" key="1">
    <citation type="submission" date="2016-10" db="EMBL/GenBank/DDBJ databases">
        <authorList>
            <person name="de Groot N.N."/>
        </authorList>
    </citation>
    <scope>NUCLEOTIDE SEQUENCE [LARGE SCALE GENOMIC DNA]</scope>
    <source>
        <strain evidence="1 2">CGMCC 4.5681</strain>
    </source>
</reference>
<evidence type="ECO:0000313" key="2">
    <source>
        <dbReference type="Proteomes" id="UP000198683"/>
    </source>
</evidence>
<gene>
    <name evidence="1" type="ORF">SAMN05421874_108101</name>
</gene>
<sequence>MHDIDRGTRARAVHARGRLVSVEIEPGLLREPPGRITAHVAEAVDAAFRRARSADGDAALVEPLALARELRAVRAGLDARMARVTATIEASLASTRTGTHVGAAAADGEAPGGVPVMDFGELFGPLVEVLETIGAVPDDDVRGVSGGPVRAVCAPGPRLVSLHVPGRALHGGPAQVGARVVTAVNAALDDLETGLRRRHDEAGAGTERIRATVEELRELGVARMRAYIGGMAGLMAGIRPEPGSR</sequence>
<dbReference type="AlphaFoldDB" id="A0A1G9CGZ7"/>
<accession>A0A1G9CGZ7</accession>
<evidence type="ECO:0000313" key="1">
    <source>
        <dbReference type="EMBL" id="SDK50930.1"/>
    </source>
</evidence>
<proteinExistence type="predicted"/>
<evidence type="ECO:0008006" key="3">
    <source>
        <dbReference type="Google" id="ProtNLM"/>
    </source>
</evidence>
<dbReference type="EMBL" id="FNFB01000008">
    <property type="protein sequence ID" value="SDK50930.1"/>
    <property type="molecule type" value="Genomic_DNA"/>
</dbReference>
<organism evidence="1 2">
    <name type="scientific">Nonomuraea maritima</name>
    <dbReference type="NCBI Taxonomy" id="683260"/>
    <lineage>
        <taxon>Bacteria</taxon>
        <taxon>Bacillati</taxon>
        <taxon>Actinomycetota</taxon>
        <taxon>Actinomycetes</taxon>
        <taxon>Streptosporangiales</taxon>
        <taxon>Streptosporangiaceae</taxon>
        <taxon>Nonomuraea</taxon>
    </lineage>
</organism>
<keyword evidence="2" id="KW-1185">Reference proteome</keyword>